<reference evidence="1 2" key="1">
    <citation type="submission" date="2021-06" db="EMBL/GenBank/DDBJ databases">
        <title>Caerostris extrusa draft genome.</title>
        <authorList>
            <person name="Kono N."/>
            <person name="Arakawa K."/>
        </authorList>
    </citation>
    <scope>NUCLEOTIDE SEQUENCE [LARGE SCALE GENOMIC DNA]</scope>
</reference>
<sequence length="250" mass="28854">MRLNDDIKNHKFHAPLTYDTTTKILNEPSVFPPNSADLHAAFVEKNRSLVILGVTKRASSDVICRTLQYVYRREEWTAFSSAALSLATYTSITTRTSDKNDWIVLSCVICQIRCTTKCSNLPPTPKLTDVDTDISATRHPVVRQEPPTLCGQDSSNDLQSFFPADLNAAFVEKDRSVTKRARCDIICNSQYAYRIEEWTAFFLRPLFTYYLHIDYELHFRLKNGWYCFRTRNEITNLWVCTYSFSLPGFV</sequence>
<dbReference type="Proteomes" id="UP001054945">
    <property type="component" value="Unassembled WGS sequence"/>
</dbReference>
<name>A0AAV4N8L5_CAEEX</name>
<dbReference type="AlphaFoldDB" id="A0AAV4N8L5"/>
<evidence type="ECO:0000313" key="1">
    <source>
        <dbReference type="EMBL" id="GIX81157.1"/>
    </source>
</evidence>
<evidence type="ECO:0000313" key="2">
    <source>
        <dbReference type="Proteomes" id="UP001054945"/>
    </source>
</evidence>
<keyword evidence="2" id="KW-1185">Reference proteome</keyword>
<proteinExistence type="predicted"/>
<comment type="caution">
    <text evidence="1">The sequence shown here is derived from an EMBL/GenBank/DDBJ whole genome shotgun (WGS) entry which is preliminary data.</text>
</comment>
<accession>A0AAV4N8L5</accession>
<protein>
    <submittedName>
        <fullName evidence="1">Uncharacterized protein</fullName>
    </submittedName>
</protein>
<dbReference type="EMBL" id="BPLR01020656">
    <property type="protein sequence ID" value="GIX81157.1"/>
    <property type="molecule type" value="Genomic_DNA"/>
</dbReference>
<gene>
    <name evidence="1" type="ORF">CEXT_497321</name>
</gene>
<organism evidence="1 2">
    <name type="scientific">Caerostris extrusa</name>
    <name type="common">Bark spider</name>
    <name type="synonym">Caerostris bankana</name>
    <dbReference type="NCBI Taxonomy" id="172846"/>
    <lineage>
        <taxon>Eukaryota</taxon>
        <taxon>Metazoa</taxon>
        <taxon>Ecdysozoa</taxon>
        <taxon>Arthropoda</taxon>
        <taxon>Chelicerata</taxon>
        <taxon>Arachnida</taxon>
        <taxon>Araneae</taxon>
        <taxon>Araneomorphae</taxon>
        <taxon>Entelegynae</taxon>
        <taxon>Araneoidea</taxon>
        <taxon>Araneidae</taxon>
        <taxon>Caerostris</taxon>
    </lineage>
</organism>